<dbReference type="InterPro" id="IPR050327">
    <property type="entry name" value="Proton-linked_MCT"/>
</dbReference>
<evidence type="ECO:0000313" key="3">
    <source>
        <dbReference type="Proteomes" id="UP001651158"/>
    </source>
</evidence>
<evidence type="ECO:0000256" key="1">
    <source>
        <dbReference type="SAM" id="Phobius"/>
    </source>
</evidence>
<keyword evidence="1" id="KW-0472">Membrane</keyword>
<gene>
    <name evidence="2" type="ORF">TcWFU_010218</name>
</gene>
<feature type="transmembrane region" description="Helical" evidence="1">
    <location>
        <begin position="282"/>
        <end position="302"/>
    </location>
</feature>
<feature type="transmembrane region" description="Helical" evidence="1">
    <location>
        <begin position="105"/>
        <end position="128"/>
    </location>
</feature>
<sequence length="524" mass="58737">MDVHIRRAFCSQNSRIYFMQAQQPPHYSRHWFTLSHSLCHPSYVRSQPLWGIRQQLRGDHSSYVLASLEIILTYFAYGALLSLGLQLTYTAAFMAVVSTFKDSKWLGLACGVMVCGGGIGAFATNHLLSWILSFWTWREALVLQGGIFLHAWISAALFYWLDERATMQSEWEKYESYLETREVDVTVDREPLGDAPDFSPVNIQPVASVYRRVVGRLKSLWYLCPIFLILTPTRHRPRAQKHEYMKTQSLEALGAQAREFWRQLRNSFSCLFSPVVWTNAPFLIYVLTNGLAAAGVVIPWTFVYDYVHTRWTTGLDSTYVLSALTQTQLAWYPSLIGLGSCAGQILFGLLISKVHNPSEHRKRSGLRGVSSLNFVFGVVLLLNGTMTLCFTYAPVPTYLSSIISEGANGDVLIFSSTVGCVFAVICFFLGITDGAFMTLMGPMLEYYLDDATFPAGLGISLCIIGAFNLAGTLIGGHLLDVSGTYYKANLLATCLPLVAFLIYIVFFFIAHLRNHFVDFDENTA</sequence>
<comment type="caution">
    <text evidence="2">The sequence shown here is derived from an EMBL/GenBank/DDBJ whole genome shotgun (WGS) entry which is preliminary data.</text>
</comment>
<proteinExistence type="predicted"/>
<feature type="transmembrane region" description="Helical" evidence="1">
    <location>
        <begin position="413"/>
        <end position="439"/>
    </location>
</feature>
<feature type="transmembrane region" description="Helical" evidence="1">
    <location>
        <begin position="372"/>
        <end position="393"/>
    </location>
</feature>
<dbReference type="InterPro" id="IPR011701">
    <property type="entry name" value="MFS"/>
</dbReference>
<feature type="transmembrane region" description="Helical" evidence="1">
    <location>
        <begin position="63"/>
        <end position="85"/>
    </location>
</feature>
<dbReference type="Pfam" id="PF07690">
    <property type="entry name" value="MFS_1"/>
    <property type="match status" value="1"/>
</dbReference>
<organism evidence="2 3">
    <name type="scientific">Taenia crassiceps</name>
    <dbReference type="NCBI Taxonomy" id="6207"/>
    <lineage>
        <taxon>Eukaryota</taxon>
        <taxon>Metazoa</taxon>
        <taxon>Spiralia</taxon>
        <taxon>Lophotrochozoa</taxon>
        <taxon>Platyhelminthes</taxon>
        <taxon>Cestoda</taxon>
        <taxon>Eucestoda</taxon>
        <taxon>Cyclophyllidea</taxon>
        <taxon>Taeniidae</taxon>
        <taxon>Taenia</taxon>
    </lineage>
</organism>
<dbReference type="InterPro" id="IPR036259">
    <property type="entry name" value="MFS_trans_sf"/>
</dbReference>
<protein>
    <submittedName>
        <fullName evidence="2">Uncharacterized protein</fullName>
    </submittedName>
</protein>
<reference evidence="2 3" key="1">
    <citation type="journal article" date="2022" name="Front. Cell. Infect. Microbiol.">
        <title>The Genomes of Two Strains of Taenia crassiceps the Animal Model for the Study of Human Cysticercosis.</title>
        <authorList>
            <person name="Bobes R.J."/>
            <person name="Estrada K."/>
            <person name="Rios-Valencia D.G."/>
            <person name="Calderon-Gallegos A."/>
            <person name="de la Torre P."/>
            <person name="Carrero J.C."/>
            <person name="Sanchez-Flores A."/>
            <person name="Laclette J.P."/>
        </authorList>
    </citation>
    <scope>NUCLEOTIDE SEQUENCE [LARGE SCALE GENOMIC DNA]</scope>
    <source>
        <strain evidence="2">WFUcys</strain>
    </source>
</reference>
<dbReference type="SUPFAM" id="SSF103473">
    <property type="entry name" value="MFS general substrate transporter"/>
    <property type="match status" value="1"/>
</dbReference>
<evidence type="ECO:0000313" key="2">
    <source>
        <dbReference type="EMBL" id="KAL5108263.1"/>
    </source>
</evidence>
<feature type="transmembrane region" description="Helical" evidence="1">
    <location>
        <begin position="329"/>
        <end position="351"/>
    </location>
</feature>
<dbReference type="Proteomes" id="UP001651158">
    <property type="component" value="Unassembled WGS sequence"/>
</dbReference>
<feature type="transmembrane region" description="Helical" evidence="1">
    <location>
        <begin position="451"/>
        <end position="470"/>
    </location>
</feature>
<keyword evidence="1" id="KW-0812">Transmembrane</keyword>
<keyword evidence="1" id="KW-1133">Transmembrane helix</keyword>
<feature type="transmembrane region" description="Helical" evidence="1">
    <location>
        <begin position="140"/>
        <end position="161"/>
    </location>
</feature>
<dbReference type="PANTHER" id="PTHR11360:SF251">
    <property type="entry name" value="MAJOR FACILITATOR SUPERFAMILY (MFS) PROFILE DOMAIN-CONTAINING PROTEIN"/>
    <property type="match status" value="1"/>
</dbReference>
<accession>A0ABR4QG18</accession>
<name>A0ABR4QG18_9CEST</name>
<dbReference type="EMBL" id="JAKROA010000004">
    <property type="protein sequence ID" value="KAL5108263.1"/>
    <property type="molecule type" value="Genomic_DNA"/>
</dbReference>
<keyword evidence="3" id="KW-1185">Reference proteome</keyword>
<dbReference type="Gene3D" id="1.20.1250.20">
    <property type="entry name" value="MFS general substrate transporter like domains"/>
    <property type="match status" value="1"/>
</dbReference>
<dbReference type="PANTHER" id="PTHR11360">
    <property type="entry name" value="MONOCARBOXYLATE TRANSPORTER"/>
    <property type="match status" value="1"/>
</dbReference>
<feature type="transmembrane region" description="Helical" evidence="1">
    <location>
        <begin position="490"/>
        <end position="510"/>
    </location>
</feature>